<dbReference type="RefSeq" id="WP_232594552.1">
    <property type="nucleotide sequence ID" value="NZ_BSPD01000103.1"/>
</dbReference>
<dbReference type="PANTHER" id="PTHR47017:SF1">
    <property type="entry name" value="ACYL-COA"/>
    <property type="match status" value="1"/>
</dbReference>
<dbReference type="SUPFAM" id="SSF55729">
    <property type="entry name" value="Acyl-CoA N-acyltransferases (Nat)"/>
    <property type="match status" value="1"/>
</dbReference>
<comment type="caution">
    <text evidence="1">The sequence shown here is derived from an EMBL/GenBank/DDBJ whole genome shotgun (WGS) entry which is preliminary data.</text>
</comment>
<dbReference type="InterPro" id="IPR016181">
    <property type="entry name" value="Acyl_CoA_acyltransferase"/>
</dbReference>
<protein>
    <recommendedName>
        <fullName evidence="3">N-acetyltransferase</fullName>
    </recommendedName>
</protein>
<dbReference type="Proteomes" id="UP001156870">
    <property type="component" value="Unassembled WGS sequence"/>
</dbReference>
<accession>A0AA37TFZ6</accession>
<dbReference type="EMBL" id="BSPD01000103">
    <property type="protein sequence ID" value="GLS28272.1"/>
    <property type="molecule type" value="Genomic_DNA"/>
</dbReference>
<reference evidence="1 2" key="1">
    <citation type="journal article" date="2014" name="Int. J. Syst. Evol. Microbiol.">
        <title>Complete genome sequence of Corynebacterium casei LMG S-19264T (=DSM 44701T), isolated from a smear-ripened cheese.</title>
        <authorList>
            <consortium name="US DOE Joint Genome Institute (JGI-PGF)"/>
            <person name="Walter F."/>
            <person name="Albersmeier A."/>
            <person name="Kalinowski J."/>
            <person name="Ruckert C."/>
        </authorList>
    </citation>
    <scope>NUCLEOTIDE SEQUENCE [LARGE SCALE GENOMIC DNA]</scope>
    <source>
        <strain evidence="1 2">NBRC 110095</strain>
    </source>
</reference>
<name>A0AA37TFZ6_9GAMM</name>
<sequence length="398" mass="45899">MKFSFCTSITTVNAEQWNALIPGRYPFLRHEFIATLETSGSTTADTGWEPHHLLVHDDDDNLIALAPLYLKDHSYGEYVFDWAWADAYHRNNLEYYPKLLSAIPFTPATGPRFVIHPNVTHSNVGHPNVVHPKMNGAIEDTNLPIAMANAIIDEARRLGVSSWHCLFGDKALTSQLSEDGYLKRLGCQFHWYNQGFSHFDDFLSTFSSRKRKNLRKERQKVIEQGVTLVRKCGDSISEAEWEQFYTFYHLTYFKRSGHQGYLGPSFFPTLGKQMPEQLMMVQAYYEGRMVAAALNLFSDTHLYGRYWGCDEDFNALHFEACYYQGIEFAIERGLQVFDPGAQGEHKIQRGFTPTITYSNHWLADPRFHHAVAHFLEQETPGILAYRDETQTLLPFRKE</sequence>
<evidence type="ECO:0000313" key="1">
    <source>
        <dbReference type="EMBL" id="GLS28272.1"/>
    </source>
</evidence>
<gene>
    <name evidence="1" type="ORF">GCM10007877_39910</name>
</gene>
<organism evidence="1 2">
    <name type="scientific">Marinibactrum halimedae</name>
    <dbReference type="NCBI Taxonomy" id="1444977"/>
    <lineage>
        <taxon>Bacteria</taxon>
        <taxon>Pseudomonadati</taxon>
        <taxon>Pseudomonadota</taxon>
        <taxon>Gammaproteobacteria</taxon>
        <taxon>Cellvibrionales</taxon>
        <taxon>Cellvibrionaceae</taxon>
        <taxon>Marinibactrum</taxon>
    </lineage>
</organism>
<keyword evidence="2" id="KW-1185">Reference proteome</keyword>
<dbReference type="Gene3D" id="3.40.630.30">
    <property type="match status" value="1"/>
</dbReference>
<evidence type="ECO:0008006" key="3">
    <source>
        <dbReference type="Google" id="ProtNLM"/>
    </source>
</evidence>
<proteinExistence type="predicted"/>
<dbReference type="InterPro" id="IPR007434">
    <property type="entry name" value="FemAB-like"/>
</dbReference>
<dbReference type="PANTHER" id="PTHR47017">
    <property type="entry name" value="ACYL-COA"/>
    <property type="match status" value="1"/>
</dbReference>
<dbReference type="Pfam" id="PF04339">
    <property type="entry name" value="FemAB_like"/>
    <property type="match status" value="1"/>
</dbReference>
<evidence type="ECO:0000313" key="2">
    <source>
        <dbReference type="Proteomes" id="UP001156870"/>
    </source>
</evidence>
<dbReference type="AlphaFoldDB" id="A0AA37TFZ6"/>